<evidence type="ECO:0000313" key="1">
    <source>
        <dbReference type="EMBL" id="KAK7270925.1"/>
    </source>
</evidence>
<proteinExistence type="predicted"/>
<keyword evidence="2" id="KW-1185">Reference proteome</keyword>
<dbReference type="Proteomes" id="UP001359559">
    <property type="component" value="Unassembled WGS sequence"/>
</dbReference>
<protein>
    <submittedName>
        <fullName evidence="1">Uncharacterized protein</fullName>
    </submittedName>
</protein>
<dbReference type="AlphaFoldDB" id="A0AAN9IBK4"/>
<accession>A0AAN9IBK4</accession>
<dbReference type="EMBL" id="JAYKXN010000007">
    <property type="protein sequence ID" value="KAK7270925.1"/>
    <property type="molecule type" value="Genomic_DNA"/>
</dbReference>
<comment type="caution">
    <text evidence="1">The sequence shown here is derived from an EMBL/GenBank/DDBJ whole genome shotgun (WGS) entry which is preliminary data.</text>
</comment>
<organism evidence="1 2">
    <name type="scientific">Clitoria ternatea</name>
    <name type="common">Butterfly pea</name>
    <dbReference type="NCBI Taxonomy" id="43366"/>
    <lineage>
        <taxon>Eukaryota</taxon>
        <taxon>Viridiplantae</taxon>
        <taxon>Streptophyta</taxon>
        <taxon>Embryophyta</taxon>
        <taxon>Tracheophyta</taxon>
        <taxon>Spermatophyta</taxon>
        <taxon>Magnoliopsida</taxon>
        <taxon>eudicotyledons</taxon>
        <taxon>Gunneridae</taxon>
        <taxon>Pentapetalae</taxon>
        <taxon>rosids</taxon>
        <taxon>fabids</taxon>
        <taxon>Fabales</taxon>
        <taxon>Fabaceae</taxon>
        <taxon>Papilionoideae</taxon>
        <taxon>50 kb inversion clade</taxon>
        <taxon>NPAAA clade</taxon>
        <taxon>indigoferoid/millettioid clade</taxon>
        <taxon>Phaseoleae</taxon>
        <taxon>Clitoria</taxon>
    </lineage>
</organism>
<reference evidence="1 2" key="1">
    <citation type="submission" date="2024-01" db="EMBL/GenBank/DDBJ databases">
        <title>The genomes of 5 underutilized Papilionoideae crops provide insights into root nodulation and disease resistance.</title>
        <authorList>
            <person name="Yuan L."/>
        </authorList>
    </citation>
    <scope>NUCLEOTIDE SEQUENCE [LARGE SCALE GENOMIC DNA]</scope>
    <source>
        <strain evidence="1">LY-2023</strain>
        <tissue evidence="1">Leaf</tissue>
    </source>
</reference>
<evidence type="ECO:0000313" key="2">
    <source>
        <dbReference type="Proteomes" id="UP001359559"/>
    </source>
</evidence>
<name>A0AAN9IBK4_CLITE</name>
<gene>
    <name evidence="1" type="ORF">RJT34_26446</name>
</gene>
<sequence length="201" mass="23476">MFMELHEAGNIKFTLPKTEIPKWVEHQRIGTSISFWFRYKISALVLCFMLSPYDPLGALFVEYIYMDLFINDEYVNYLQLTSNHTTLIGLRANISAQNLDELPCGNAWYHVKLKCKPSRIIVECGIHVIKQGCSPGDIRFTNPCKKRKSEDDLNILNISKKSKFMDIDVSETIMEQQEQRISCLSQIWHCVWTCFPFLLRQ</sequence>